<reference evidence="8 9" key="1">
    <citation type="submission" date="2017-07" db="EMBL/GenBank/DDBJ databases">
        <title>Genome Sequence of Sulfitobacter pseudonitzschiae Strain SMR1 Isolated from a culture of the Diatom Skeletonema marinoi.</title>
        <authorList>
            <person name="Topel M."/>
            <person name="Pinder M.I.M."/>
            <person name="Johansson O.N."/>
            <person name="Kourtchenko O."/>
            <person name="Godhe A."/>
            <person name="Clarke A.K."/>
        </authorList>
    </citation>
    <scope>NUCLEOTIDE SEQUENCE [LARGE SCALE GENOMIC DNA]</scope>
    <source>
        <strain evidence="8 9">SMR1</strain>
    </source>
</reference>
<comment type="similarity">
    <text evidence="1">Belongs to the sigma-70 factor family.</text>
</comment>
<evidence type="ECO:0000313" key="9">
    <source>
        <dbReference type="Proteomes" id="UP000199754"/>
    </source>
</evidence>
<dbReference type="InterPro" id="IPR007630">
    <property type="entry name" value="RNA_pol_sigma70_r4"/>
</dbReference>
<dbReference type="PANTHER" id="PTHR30376:SF3">
    <property type="entry name" value="RNA POLYMERASE SIGMA FACTOR RPOH"/>
    <property type="match status" value="1"/>
</dbReference>
<dbReference type="EMBL" id="CP022415">
    <property type="protein sequence ID" value="ASM70900.1"/>
    <property type="molecule type" value="Genomic_DNA"/>
</dbReference>
<gene>
    <name evidence="8" type="primary">rpoH</name>
    <name evidence="8" type="ORF">SULPSESMR1_00059</name>
</gene>
<organism evidence="8 9">
    <name type="scientific">Pseudosulfitobacter pseudonitzschiae</name>
    <dbReference type="NCBI Taxonomy" id="1402135"/>
    <lineage>
        <taxon>Bacteria</taxon>
        <taxon>Pseudomonadati</taxon>
        <taxon>Pseudomonadota</taxon>
        <taxon>Alphaproteobacteria</taxon>
        <taxon>Rhodobacterales</taxon>
        <taxon>Roseobacteraceae</taxon>
        <taxon>Pseudosulfitobacter</taxon>
    </lineage>
</organism>
<dbReference type="NCBIfam" id="NF005693">
    <property type="entry name" value="PRK07500.1"/>
    <property type="match status" value="1"/>
</dbReference>
<dbReference type="Gene3D" id="1.20.120.1810">
    <property type="match status" value="1"/>
</dbReference>
<dbReference type="NCBIfam" id="NF005143">
    <property type="entry name" value="PRK06596.1"/>
    <property type="match status" value="1"/>
</dbReference>
<proteinExistence type="inferred from homology"/>
<dbReference type="InterPro" id="IPR013325">
    <property type="entry name" value="RNA_pol_sigma_r2"/>
</dbReference>
<dbReference type="SUPFAM" id="SSF88659">
    <property type="entry name" value="Sigma3 and sigma4 domains of RNA polymerase sigma factors"/>
    <property type="match status" value="1"/>
</dbReference>
<evidence type="ECO:0000259" key="6">
    <source>
        <dbReference type="Pfam" id="PF04542"/>
    </source>
</evidence>
<dbReference type="Pfam" id="PF04542">
    <property type="entry name" value="Sigma70_r2"/>
    <property type="match status" value="1"/>
</dbReference>
<keyword evidence="2" id="KW-0805">Transcription regulation</keyword>
<dbReference type="GO" id="GO:0006352">
    <property type="term" value="P:DNA-templated transcription initiation"/>
    <property type="evidence" value="ECO:0007669"/>
    <property type="project" value="InterPro"/>
</dbReference>
<dbReference type="eggNOG" id="COG0568">
    <property type="taxonomic scope" value="Bacteria"/>
</dbReference>
<dbReference type="InterPro" id="IPR013324">
    <property type="entry name" value="RNA_pol_sigma_r3/r4-like"/>
</dbReference>
<dbReference type="KEGG" id="spse:SULPSESMR1_00059"/>
<dbReference type="Proteomes" id="UP000199754">
    <property type="component" value="Chromosome"/>
</dbReference>
<keyword evidence="3" id="KW-0731">Sigma factor</keyword>
<dbReference type="GO" id="GO:0016987">
    <property type="term" value="F:sigma factor activity"/>
    <property type="evidence" value="ECO:0007669"/>
    <property type="project" value="UniProtKB-KW"/>
</dbReference>
<keyword evidence="5" id="KW-0804">Transcription</keyword>
<dbReference type="RefSeq" id="WP_089419032.1">
    <property type="nucleotide sequence ID" value="NZ_CP022415.1"/>
</dbReference>
<dbReference type="NCBIfam" id="TIGR02937">
    <property type="entry name" value="sigma70-ECF"/>
    <property type="match status" value="1"/>
</dbReference>
<name>A0A221JWC2_9RHOB</name>
<dbReference type="InterPro" id="IPR014284">
    <property type="entry name" value="RNA_pol_sigma-70_dom"/>
</dbReference>
<keyword evidence="9" id="KW-1185">Reference proteome</keyword>
<protein>
    <submittedName>
        <fullName evidence="8">RNA polymerase sigma factor RpoH</fullName>
    </submittedName>
</protein>
<evidence type="ECO:0000256" key="3">
    <source>
        <dbReference type="ARBA" id="ARBA00023082"/>
    </source>
</evidence>
<dbReference type="PRINTS" id="PR00046">
    <property type="entry name" value="SIGMA70FCT"/>
</dbReference>
<evidence type="ECO:0000256" key="2">
    <source>
        <dbReference type="ARBA" id="ARBA00023015"/>
    </source>
</evidence>
<evidence type="ECO:0000256" key="1">
    <source>
        <dbReference type="ARBA" id="ARBA00007788"/>
    </source>
</evidence>
<evidence type="ECO:0000256" key="5">
    <source>
        <dbReference type="ARBA" id="ARBA00023163"/>
    </source>
</evidence>
<sequence length="292" mass="33591">MALDNVREVSLSRIAMKAELLDAETELKLAYAWRDERDEAALHRLITAYMRLAISMASKFKRYGAPMNDLIQEAGLGLMKAADKFDPDRGVRFSTYAVWWIKASIQDYVMRNWSMVRTGSTSSQKSLFFNMRRVQARLERESASAGETLDRHQLRQMISTEIGVPLRDVEMMEGRLGGADYSLNATQSSEDEGREWIDALEDDGAQAAELVENEHDTAQLREWLLLAMNALNERERFIVRERKLRDEVRTLESLGQELSLSKERVRQLEAAAFAKMRKSLETQSREVHHFLV</sequence>
<dbReference type="InterPro" id="IPR007627">
    <property type="entry name" value="RNA_pol_sigma70_r2"/>
</dbReference>
<feature type="domain" description="RNA polymerase sigma-70 region 2" evidence="6">
    <location>
        <begin position="45"/>
        <end position="113"/>
    </location>
</feature>
<dbReference type="InterPro" id="IPR050813">
    <property type="entry name" value="Sigma-70_Factor"/>
</dbReference>
<dbReference type="InterPro" id="IPR000943">
    <property type="entry name" value="RNA_pol_sigma70"/>
</dbReference>
<dbReference type="Pfam" id="PF04545">
    <property type="entry name" value="Sigma70_r4"/>
    <property type="match status" value="1"/>
</dbReference>
<dbReference type="AlphaFoldDB" id="A0A221JWC2"/>
<accession>A0A221JWC2</accession>
<evidence type="ECO:0000259" key="7">
    <source>
        <dbReference type="Pfam" id="PF04545"/>
    </source>
</evidence>
<dbReference type="SUPFAM" id="SSF88946">
    <property type="entry name" value="Sigma2 domain of RNA polymerase sigma factors"/>
    <property type="match status" value="1"/>
</dbReference>
<dbReference type="Gene3D" id="1.20.140.160">
    <property type="match status" value="1"/>
</dbReference>
<evidence type="ECO:0000256" key="4">
    <source>
        <dbReference type="ARBA" id="ARBA00023125"/>
    </source>
</evidence>
<feature type="domain" description="RNA polymerase sigma-70 region 4" evidence="7">
    <location>
        <begin position="227"/>
        <end position="278"/>
    </location>
</feature>
<dbReference type="GO" id="GO:0003677">
    <property type="term" value="F:DNA binding"/>
    <property type="evidence" value="ECO:0007669"/>
    <property type="project" value="UniProtKB-KW"/>
</dbReference>
<dbReference type="PANTHER" id="PTHR30376">
    <property type="entry name" value="SIGMA FACTOR RPOH HEAT SHOCK RELATED"/>
    <property type="match status" value="1"/>
</dbReference>
<dbReference type="STRING" id="1402135.SAMN05444149_102110"/>
<evidence type="ECO:0000313" key="8">
    <source>
        <dbReference type="EMBL" id="ASM70900.1"/>
    </source>
</evidence>
<keyword evidence="4" id="KW-0238">DNA-binding</keyword>
<dbReference type="OrthoDB" id="9809557at2"/>